<dbReference type="InterPro" id="IPR036034">
    <property type="entry name" value="PDZ_sf"/>
</dbReference>
<dbReference type="Pfam" id="PF13899">
    <property type="entry name" value="Thioredoxin_7"/>
    <property type="match status" value="1"/>
</dbReference>
<feature type="chain" id="PRO_5021947156" evidence="2">
    <location>
        <begin position="21"/>
        <end position="445"/>
    </location>
</feature>
<dbReference type="InterPro" id="IPR041489">
    <property type="entry name" value="PDZ_6"/>
</dbReference>
<dbReference type="SMART" id="SM00228">
    <property type="entry name" value="PDZ"/>
    <property type="match status" value="2"/>
</dbReference>
<protein>
    <submittedName>
        <fullName evidence="4">Zinc metallopeptidase RseP</fullName>
    </submittedName>
</protein>
<evidence type="ECO:0000313" key="4">
    <source>
        <dbReference type="EMBL" id="QDU18399.1"/>
    </source>
</evidence>
<comment type="cofactor">
    <cofactor evidence="1">
        <name>Zn(2+)</name>
        <dbReference type="ChEBI" id="CHEBI:29105"/>
    </cofactor>
</comment>
<dbReference type="NCBIfam" id="NF041199">
    <property type="entry name" value="trx7_PDZ_seleno"/>
    <property type="match status" value="1"/>
</dbReference>
<dbReference type="GO" id="GO:0006508">
    <property type="term" value="P:proteolysis"/>
    <property type="evidence" value="ECO:0007669"/>
    <property type="project" value="InterPro"/>
</dbReference>
<dbReference type="OrthoDB" id="259755at2"/>
<keyword evidence="2" id="KW-0732">Signal</keyword>
<dbReference type="InterPro" id="IPR004387">
    <property type="entry name" value="Pept_M50_Zn"/>
</dbReference>
<dbReference type="GO" id="GO:0016020">
    <property type="term" value="C:membrane"/>
    <property type="evidence" value="ECO:0007669"/>
    <property type="project" value="InterPro"/>
</dbReference>
<dbReference type="Proteomes" id="UP000319576">
    <property type="component" value="Chromosome"/>
</dbReference>
<dbReference type="Gene3D" id="3.40.30.10">
    <property type="entry name" value="Glutaredoxin"/>
    <property type="match status" value="1"/>
</dbReference>
<accession>A0A517XLM4</accession>
<feature type="domain" description="PDZ" evidence="3">
    <location>
        <begin position="237"/>
        <end position="302"/>
    </location>
</feature>
<dbReference type="EMBL" id="CP036273">
    <property type="protein sequence ID" value="QDU18399.1"/>
    <property type="molecule type" value="Genomic_DNA"/>
</dbReference>
<dbReference type="GO" id="GO:0004222">
    <property type="term" value="F:metalloendopeptidase activity"/>
    <property type="evidence" value="ECO:0007669"/>
    <property type="project" value="InterPro"/>
</dbReference>
<dbReference type="SUPFAM" id="SSF50156">
    <property type="entry name" value="PDZ domain-like"/>
    <property type="match status" value="2"/>
</dbReference>
<dbReference type="KEGG" id="uli:ETAA1_02850"/>
<dbReference type="InterPro" id="IPR001478">
    <property type="entry name" value="PDZ"/>
</dbReference>
<dbReference type="Pfam" id="PF13180">
    <property type="entry name" value="PDZ_2"/>
    <property type="match status" value="1"/>
</dbReference>
<sequence precursor="true">MPRLLLTSALLLALAGPAAAQVNPREKKVRDDKAKVEAAGYWIYNDLPKARAEAKAAGKPIVAVFRCIPCEECVKLDDELVDTDEALKPLLAQYVRVRIVSANGLDLSLFQYDTDQSFAVFMLNADGTIYGRFGTRSDRTNWIGDVSLLGLAKALAGGLELHREYAARPAGAPVPPGLAAKRGPAPLFPVPERFPALTKYGAGLDYQGKVVQSCIHCHQVGDAQREHLWKAGPLPEDVLFPYPHPKALGLILDPRETATVKDVVPGSPAEAAGFKAGDSIRAMNGQRLLSIADVQWVLQRTPPAGGTIAAEVRRGGATTNLTWKLPASWRRADDLSWRASSWGLRRMATGGIKLEPLPGGRPAGVPATGMALLAKHVGEYGPHAAAKNAGFRKDDVIVSFDGRTDLTRESDVFAHVLLGKRPGDAVAVRVVRAGRPLDLKLPVQP</sequence>
<dbReference type="PROSITE" id="PS50106">
    <property type="entry name" value="PDZ"/>
    <property type="match status" value="1"/>
</dbReference>
<gene>
    <name evidence="4" type="ORF">ETAA1_02850</name>
</gene>
<evidence type="ECO:0000259" key="3">
    <source>
        <dbReference type="PROSITE" id="PS50106"/>
    </source>
</evidence>
<evidence type="ECO:0000313" key="5">
    <source>
        <dbReference type="Proteomes" id="UP000319576"/>
    </source>
</evidence>
<dbReference type="PANTHER" id="PTHR42837:SF2">
    <property type="entry name" value="MEMBRANE METALLOPROTEASE ARASP2, CHLOROPLASTIC-RELATED"/>
    <property type="match status" value="1"/>
</dbReference>
<proteinExistence type="predicted"/>
<evidence type="ECO:0000256" key="2">
    <source>
        <dbReference type="SAM" id="SignalP"/>
    </source>
</evidence>
<dbReference type="Gene3D" id="2.30.42.10">
    <property type="match status" value="2"/>
</dbReference>
<feature type="signal peptide" evidence="2">
    <location>
        <begin position="1"/>
        <end position="20"/>
    </location>
</feature>
<evidence type="ECO:0000256" key="1">
    <source>
        <dbReference type="ARBA" id="ARBA00001947"/>
    </source>
</evidence>
<name>A0A517XLM4_9BACT</name>
<organism evidence="4 5">
    <name type="scientific">Urbifossiella limnaea</name>
    <dbReference type="NCBI Taxonomy" id="2528023"/>
    <lineage>
        <taxon>Bacteria</taxon>
        <taxon>Pseudomonadati</taxon>
        <taxon>Planctomycetota</taxon>
        <taxon>Planctomycetia</taxon>
        <taxon>Gemmatales</taxon>
        <taxon>Gemmataceae</taxon>
        <taxon>Urbifossiella</taxon>
    </lineage>
</organism>
<dbReference type="RefSeq" id="WP_145233658.1">
    <property type="nucleotide sequence ID" value="NZ_CP036273.1"/>
</dbReference>
<dbReference type="PANTHER" id="PTHR42837">
    <property type="entry name" value="REGULATOR OF SIGMA-E PROTEASE RSEP"/>
    <property type="match status" value="1"/>
</dbReference>
<dbReference type="AlphaFoldDB" id="A0A517XLM4"/>
<keyword evidence="5" id="KW-1185">Reference proteome</keyword>
<dbReference type="Pfam" id="PF17820">
    <property type="entry name" value="PDZ_6"/>
    <property type="match status" value="1"/>
</dbReference>
<reference evidence="4 5" key="1">
    <citation type="submission" date="2019-02" db="EMBL/GenBank/DDBJ databases">
        <title>Deep-cultivation of Planctomycetes and their phenomic and genomic characterization uncovers novel biology.</title>
        <authorList>
            <person name="Wiegand S."/>
            <person name="Jogler M."/>
            <person name="Boedeker C."/>
            <person name="Pinto D."/>
            <person name="Vollmers J."/>
            <person name="Rivas-Marin E."/>
            <person name="Kohn T."/>
            <person name="Peeters S.H."/>
            <person name="Heuer A."/>
            <person name="Rast P."/>
            <person name="Oberbeckmann S."/>
            <person name="Bunk B."/>
            <person name="Jeske O."/>
            <person name="Meyerdierks A."/>
            <person name="Storesund J.E."/>
            <person name="Kallscheuer N."/>
            <person name="Luecker S."/>
            <person name="Lage O.M."/>
            <person name="Pohl T."/>
            <person name="Merkel B.J."/>
            <person name="Hornburger P."/>
            <person name="Mueller R.-W."/>
            <person name="Bruemmer F."/>
            <person name="Labrenz M."/>
            <person name="Spormann A.M."/>
            <person name="Op den Camp H."/>
            <person name="Overmann J."/>
            <person name="Amann R."/>
            <person name="Jetten M.S.M."/>
            <person name="Mascher T."/>
            <person name="Medema M.H."/>
            <person name="Devos D.P."/>
            <person name="Kaster A.-K."/>
            <person name="Ovreas L."/>
            <person name="Rohde M."/>
            <person name="Galperin M.Y."/>
            <person name="Jogler C."/>
        </authorList>
    </citation>
    <scope>NUCLEOTIDE SEQUENCE [LARGE SCALE GENOMIC DNA]</scope>
    <source>
        <strain evidence="4 5">ETA_A1</strain>
    </source>
</reference>